<evidence type="ECO:0000313" key="2">
    <source>
        <dbReference type="Proteomes" id="UP000700732"/>
    </source>
</evidence>
<dbReference type="InterPro" id="IPR010985">
    <property type="entry name" value="Ribbon_hlx_hlx"/>
</dbReference>
<organism evidence="1 2">
    <name type="scientific">Spirosoma utsteinense</name>
    <dbReference type="NCBI Taxonomy" id="2585773"/>
    <lineage>
        <taxon>Bacteria</taxon>
        <taxon>Pseudomonadati</taxon>
        <taxon>Bacteroidota</taxon>
        <taxon>Cytophagia</taxon>
        <taxon>Cytophagales</taxon>
        <taxon>Cytophagaceae</taxon>
        <taxon>Spirosoma</taxon>
    </lineage>
</organism>
<dbReference type="EMBL" id="VFIA01000057">
    <property type="protein sequence ID" value="MBC3794754.1"/>
    <property type="molecule type" value="Genomic_DNA"/>
</dbReference>
<dbReference type="InterPro" id="IPR013321">
    <property type="entry name" value="Arc_rbn_hlx_hlx"/>
</dbReference>
<sequence length="71" mass="8172">MTVVSVELDDKLARELKQISESLQTTEVDLIKKAVDNFLRQQRMDRIRAEIKPYAEAAGFLTEEDIYNVVS</sequence>
<dbReference type="Proteomes" id="UP000700732">
    <property type="component" value="Unassembled WGS sequence"/>
</dbReference>
<keyword evidence="2" id="KW-1185">Reference proteome</keyword>
<reference evidence="1 2" key="1">
    <citation type="submission" date="2019-06" db="EMBL/GenBank/DDBJ databases">
        <title>Spirosoma utsteinense sp. nov. isolated from Antarctic ice-free soils.</title>
        <authorList>
            <person name="Tahon G."/>
        </authorList>
    </citation>
    <scope>NUCLEOTIDE SEQUENCE [LARGE SCALE GENOMIC DNA]</scope>
    <source>
        <strain evidence="1 2">LMG 31447</strain>
    </source>
</reference>
<evidence type="ECO:0000313" key="1">
    <source>
        <dbReference type="EMBL" id="MBC3794754.1"/>
    </source>
</evidence>
<gene>
    <name evidence="1" type="ORF">FH603_5286</name>
</gene>
<comment type="caution">
    <text evidence="1">The sequence shown here is derived from an EMBL/GenBank/DDBJ whole genome shotgun (WGS) entry which is preliminary data.</text>
</comment>
<name>A0ABR6WDZ2_9BACT</name>
<dbReference type="Gene3D" id="1.10.1220.10">
    <property type="entry name" value="Met repressor-like"/>
    <property type="match status" value="1"/>
</dbReference>
<accession>A0ABR6WDZ2</accession>
<dbReference type="RefSeq" id="WP_186741574.1">
    <property type="nucleotide sequence ID" value="NZ_VFIA01000057.1"/>
</dbReference>
<proteinExistence type="predicted"/>
<dbReference type="SUPFAM" id="SSF47598">
    <property type="entry name" value="Ribbon-helix-helix"/>
    <property type="match status" value="1"/>
</dbReference>
<protein>
    <submittedName>
        <fullName evidence="1">Transcriptional regulator</fullName>
    </submittedName>
</protein>